<accession>A0A5P8PR62</accession>
<evidence type="ECO:0000313" key="2">
    <source>
        <dbReference type="Proteomes" id="UP000326537"/>
    </source>
</evidence>
<evidence type="ECO:0000313" key="1">
    <source>
        <dbReference type="EMBL" id="QFR59763.1"/>
    </source>
</evidence>
<dbReference type="EMBL" id="MN508356">
    <property type="protein sequence ID" value="QFR59763.1"/>
    <property type="molecule type" value="Genomic_DNA"/>
</dbReference>
<sequence>MNTYEYLIVKPKQKSIVFNLLKTEKKSIPIPEDLRSIFALLGRNTEAKLNFVLGLAK</sequence>
<organism evidence="1 2">
    <name type="scientific">Acinetobacter phage VB_ApiP_XC38</name>
    <dbReference type="NCBI Taxonomy" id="2655002"/>
    <lineage>
        <taxon>Viruses</taxon>
        <taxon>Duplodnaviria</taxon>
        <taxon>Heunggongvirae</taxon>
        <taxon>Uroviricota</taxon>
        <taxon>Caudoviricetes</taxon>
        <taxon>Schitoviridae</taxon>
        <taxon>Exceevirus</taxon>
        <taxon>Exceevirus Xc38</taxon>
    </lineage>
</organism>
<reference evidence="1 2" key="1">
    <citation type="submission" date="2019-09" db="EMBL/GenBank/DDBJ databases">
        <title>The characteristics and genome analysis of VB_ApiP_XC38, a novel N4-like phage Infecting Acinetobacter pittii.</title>
        <authorList>
            <person name="Cheng M."/>
        </authorList>
    </citation>
    <scope>NUCLEOTIDE SEQUENCE [LARGE SCALE GENOMIC DNA]</scope>
</reference>
<gene>
    <name evidence="1" type="ORF">VBApiPXC38_76</name>
</gene>
<proteinExistence type="predicted"/>
<name>A0A5P8PR62_9CAUD</name>
<keyword evidence="2" id="KW-1185">Reference proteome</keyword>
<dbReference type="Proteomes" id="UP000326537">
    <property type="component" value="Segment"/>
</dbReference>
<protein>
    <submittedName>
        <fullName evidence="1">Uncharacterized protein</fullName>
    </submittedName>
</protein>